<name>A0A0D6EJW7_SPOSA</name>
<proteinExistence type="predicted"/>
<dbReference type="GO" id="GO:0030681">
    <property type="term" value="C:multimeric ribonuclease P complex"/>
    <property type="evidence" value="ECO:0007669"/>
    <property type="project" value="TreeGrafter"/>
</dbReference>
<dbReference type="InterPro" id="IPR013893">
    <property type="entry name" value="RNase_P_Rpp40"/>
</dbReference>
<evidence type="ECO:0000256" key="1">
    <source>
        <dbReference type="SAM" id="MobiDB-lite"/>
    </source>
</evidence>
<dbReference type="Pfam" id="PF08584">
    <property type="entry name" value="Ribonuc_P_40"/>
    <property type="match status" value="1"/>
</dbReference>
<keyword evidence="3" id="KW-1185">Reference proteome</keyword>
<evidence type="ECO:0000313" key="3">
    <source>
        <dbReference type="Proteomes" id="UP000243876"/>
    </source>
</evidence>
<feature type="region of interest" description="Disordered" evidence="1">
    <location>
        <begin position="262"/>
        <end position="289"/>
    </location>
</feature>
<reference evidence="3" key="1">
    <citation type="submission" date="2015-02" db="EMBL/GenBank/DDBJ databases">
        <authorList>
            <person name="Gon?alves P."/>
        </authorList>
    </citation>
    <scope>NUCLEOTIDE SEQUENCE [LARGE SCALE GENOMIC DNA]</scope>
</reference>
<dbReference type="AlphaFoldDB" id="A0A0D6EJW7"/>
<sequence>MNAHHKKSSYRPPPPCTILHASTGVVELPLDSKNREKATAGCQLWRAVERIPFGWQREEQLDAVIPSIGTSGSSALAAELEQFMAQSCGFQVCEGVNLADLLEPEFMNSFVRKGSLVALSLDKDEGADIVAIDGRGRLILSVSKDTYEVLGLPGRASAYGSLRQRFVIEISLVDPAFCSGKTGFERVKRLLRDWPRETNIFEEMTGAGQAANKGGKTFDLLMSYVDDGGQPQPITFPSGVSSHPCSPCISKHTRSRIAIPSSSAFPFSSSSPSKRPRTSSGPFRRSVEESDQMWEGVKEWVGLAQIGAADKLSWKEGDGAEEDGCGVDREVCEEGEATMLSWNALLHPKAMSGVLETVLNSASLTFHPFLHLSLRPIPHSPISHTSKSNPPVVGTSKRPNGKKRKRGRGRGEEEEAERERVEKGGGWEVVLKPNGQEKAAKWWMWEGQ</sequence>
<feature type="compositionally biased region" description="Basic residues" evidence="1">
    <location>
        <begin position="399"/>
        <end position="408"/>
    </location>
</feature>
<dbReference type="GO" id="GO:0000171">
    <property type="term" value="F:ribonuclease MRP activity"/>
    <property type="evidence" value="ECO:0007669"/>
    <property type="project" value="TreeGrafter"/>
</dbReference>
<dbReference type="GO" id="GO:0004526">
    <property type="term" value="F:ribonuclease P activity"/>
    <property type="evidence" value="ECO:0007669"/>
    <property type="project" value="TreeGrafter"/>
</dbReference>
<feature type="region of interest" description="Disordered" evidence="1">
    <location>
        <begin position="380"/>
        <end position="427"/>
    </location>
</feature>
<dbReference type="GO" id="GO:0000447">
    <property type="term" value="P:endonucleolytic cleavage in ITS1 to separate SSU-rRNA from 5.8S rRNA and LSU-rRNA from tricistronic rRNA transcript (SSU-rRNA, 5.8S rRNA, LSU-rRNA)"/>
    <property type="evidence" value="ECO:0007669"/>
    <property type="project" value="TreeGrafter"/>
</dbReference>
<dbReference type="PANTHER" id="PTHR15396:SF1">
    <property type="entry name" value="RIBONUCLEASE P PROTEIN SUBUNIT P40"/>
    <property type="match status" value="1"/>
</dbReference>
<dbReference type="Proteomes" id="UP000243876">
    <property type="component" value="Unassembled WGS sequence"/>
</dbReference>
<dbReference type="OrthoDB" id="63112at2759"/>
<dbReference type="EMBL" id="CENE01000006">
    <property type="protein sequence ID" value="CEQ40254.1"/>
    <property type="molecule type" value="Genomic_DNA"/>
</dbReference>
<dbReference type="PANTHER" id="PTHR15396">
    <property type="entry name" value="RIBONUCLEASE P PROTEIN SUBUNIT P40"/>
    <property type="match status" value="1"/>
</dbReference>
<evidence type="ECO:0000313" key="2">
    <source>
        <dbReference type="EMBL" id="CEQ40254.1"/>
    </source>
</evidence>
<dbReference type="GO" id="GO:0000172">
    <property type="term" value="C:ribonuclease MRP complex"/>
    <property type="evidence" value="ECO:0007669"/>
    <property type="project" value="TreeGrafter"/>
</dbReference>
<organism evidence="2 3">
    <name type="scientific">Sporidiobolus salmonicolor</name>
    <name type="common">Yeast-like fungus</name>
    <name type="synonym">Sporobolomyces salmonicolor</name>
    <dbReference type="NCBI Taxonomy" id="5005"/>
    <lineage>
        <taxon>Eukaryota</taxon>
        <taxon>Fungi</taxon>
        <taxon>Dikarya</taxon>
        <taxon>Basidiomycota</taxon>
        <taxon>Pucciniomycotina</taxon>
        <taxon>Microbotryomycetes</taxon>
        <taxon>Sporidiobolales</taxon>
        <taxon>Sporidiobolaceae</taxon>
        <taxon>Sporobolomyces</taxon>
    </lineage>
</organism>
<feature type="compositionally biased region" description="Low complexity" evidence="1">
    <location>
        <begin position="262"/>
        <end position="282"/>
    </location>
</feature>
<dbReference type="GO" id="GO:0001682">
    <property type="term" value="P:tRNA 5'-leader removal"/>
    <property type="evidence" value="ECO:0007669"/>
    <property type="project" value="InterPro"/>
</dbReference>
<gene>
    <name evidence="2" type="primary">SPOSA6832_01845</name>
</gene>
<accession>A0A0D6EJW7</accession>
<protein>
    <submittedName>
        <fullName evidence="2">SPOSA6832_01845-mRNA-1:cds</fullName>
    </submittedName>
</protein>